<organism evidence="2 3">
    <name type="scientific">Kluyvera genomosp. 3</name>
    <dbReference type="NCBI Taxonomy" id="2774055"/>
    <lineage>
        <taxon>Bacteria</taxon>
        <taxon>Pseudomonadati</taxon>
        <taxon>Pseudomonadota</taxon>
        <taxon>Gammaproteobacteria</taxon>
        <taxon>Enterobacterales</taxon>
        <taxon>Enterobacteriaceae</taxon>
        <taxon>Kluyvera</taxon>
    </lineage>
</organism>
<keyword evidence="1" id="KW-0472">Membrane</keyword>
<protein>
    <submittedName>
        <fullName evidence="2">Uncharacterized protein</fullName>
    </submittedName>
</protein>
<keyword evidence="1" id="KW-0812">Transmembrane</keyword>
<dbReference type="Proteomes" id="UP000197098">
    <property type="component" value="Chromosome"/>
</dbReference>
<name>A0A248KIV1_9ENTR</name>
<dbReference type="AlphaFoldDB" id="A0A248KIV1"/>
<evidence type="ECO:0000313" key="3">
    <source>
        <dbReference type="Proteomes" id="UP000197098"/>
    </source>
</evidence>
<accession>A0A248KIV1</accession>
<evidence type="ECO:0000313" key="2">
    <source>
        <dbReference type="EMBL" id="ASG63803.1"/>
    </source>
</evidence>
<reference evidence="2 3" key="1">
    <citation type="submission" date="2017-06" db="EMBL/GenBank/DDBJ databases">
        <title>Origin of plasmid-mediated fosfomycin resistance gene fosA3.</title>
        <authorList>
            <person name="Ito R."/>
            <person name="Pacey M.P."/>
            <person name="Doi Y."/>
        </authorList>
    </citation>
    <scope>NUCLEOTIDE SEQUENCE [LARGE SCALE GENOMIC DNA]</scope>
    <source>
        <strain evidence="2 3">YDC799</strain>
    </source>
</reference>
<dbReference type="EMBL" id="CP022114">
    <property type="protein sequence ID" value="ASG63803.1"/>
    <property type="molecule type" value="Genomic_DNA"/>
</dbReference>
<gene>
    <name evidence="2" type="ORF">CEW81_16970</name>
</gene>
<keyword evidence="1" id="KW-1133">Transmembrane helix</keyword>
<feature type="transmembrane region" description="Helical" evidence="1">
    <location>
        <begin position="6"/>
        <end position="24"/>
    </location>
</feature>
<proteinExistence type="predicted"/>
<feature type="transmembrane region" description="Helical" evidence="1">
    <location>
        <begin position="36"/>
        <end position="63"/>
    </location>
</feature>
<evidence type="ECO:0000256" key="1">
    <source>
        <dbReference type="SAM" id="Phobius"/>
    </source>
</evidence>
<sequence length="82" mass="9333">MNILLGIIIYLIFAFLTYLLVSALDGKYSHEKPEDSAIAVAFGLAWPFTLLLGLGLVMMWAVFDWWDVLYLKVKKGYFGGRK</sequence>